<dbReference type="AlphaFoldDB" id="A0A6P9A4S8"/>
<name>A0A6P9A4S8_THRPL</name>
<dbReference type="InterPro" id="IPR018114">
    <property type="entry name" value="TRYPSIN_HIS"/>
</dbReference>
<dbReference type="InterPro" id="IPR001254">
    <property type="entry name" value="Trypsin_dom"/>
</dbReference>
<evidence type="ECO:0000256" key="3">
    <source>
        <dbReference type="SAM" id="MobiDB-lite"/>
    </source>
</evidence>
<feature type="domain" description="Peptidase S1" evidence="5">
    <location>
        <begin position="618"/>
        <end position="797"/>
    </location>
</feature>
<dbReference type="SMART" id="SM00192">
    <property type="entry name" value="LDLa"/>
    <property type="match status" value="1"/>
</dbReference>
<keyword evidence="4" id="KW-0732">Signal</keyword>
<accession>A0A6P9A4S8</accession>
<feature type="chain" id="PRO_5028389027" evidence="4">
    <location>
        <begin position="22"/>
        <end position="797"/>
    </location>
</feature>
<dbReference type="PROSITE" id="PS00134">
    <property type="entry name" value="TRYPSIN_HIS"/>
    <property type="match status" value="1"/>
</dbReference>
<dbReference type="GO" id="GO:0006508">
    <property type="term" value="P:proteolysis"/>
    <property type="evidence" value="ECO:0007669"/>
    <property type="project" value="InterPro"/>
</dbReference>
<dbReference type="InterPro" id="IPR036055">
    <property type="entry name" value="LDL_receptor-like_sf"/>
</dbReference>
<dbReference type="PROSITE" id="PS50068">
    <property type="entry name" value="LDLRA_2"/>
    <property type="match status" value="1"/>
</dbReference>
<keyword evidence="6" id="KW-1185">Reference proteome</keyword>
<dbReference type="PANTHER" id="PTHR24252">
    <property type="entry name" value="ACROSIN-RELATED"/>
    <property type="match status" value="1"/>
</dbReference>
<dbReference type="SUPFAM" id="SSF50494">
    <property type="entry name" value="Trypsin-like serine proteases"/>
    <property type="match status" value="2"/>
</dbReference>
<evidence type="ECO:0000256" key="1">
    <source>
        <dbReference type="ARBA" id="ARBA00023157"/>
    </source>
</evidence>
<evidence type="ECO:0000259" key="5">
    <source>
        <dbReference type="PROSITE" id="PS50240"/>
    </source>
</evidence>
<dbReference type="InterPro" id="IPR001314">
    <property type="entry name" value="Peptidase_S1A"/>
</dbReference>
<dbReference type="Gene3D" id="4.10.400.10">
    <property type="entry name" value="Low-density Lipoprotein Receptor"/>
    <property type="match status" value="1"/>
</dbReference>
<dbReference type="Pfam" id="PF00089">
    <property type="entry name" value="Trypsin"/>
    <property type="match status" value="2"/>
</dbReference>
<feature type="disulfide bond" evidence="2">
    <location>
        <begin position="438"/>
        <end position="456"/>
    </location>
</feature>
<sequence length="797" mass="86198">MMPWRAGVVVLLACVLFVAQAFTISNESTSIKATLLGTTKSSSTFLASSTSSPHSSSGTSSGSPCHSNFSERTVPPPSSSPASSTSSPESRRTCPPLGSPSLDIICRGPTGEQDAVPCDQPQPVGAVASIECRNHFEHRPLPDSAHFSRCGADGMWSKPLFTCTPVCGRPSGKGVAFVRHGRNVSSAADFPWHVVVYDTTFATHEQICGGSLIKPRYFVSAAHCFHSRDGPLRTATDFAAVVGKRIRNWNAVEDTEQRATIKQIMLNRYGGSKHFFINDIALVELHQDLTITTSVMPICVDWGRAHPPLKNGEEGIVVGFGGERNTPIESLQLSKLPFVDLEICQGTVPDKLLVYTYLTDKFCVGVANGSSVGQGDSGGGLAFPTSERQWFLEGVLSIGDANSVAMSLFTKVSQHTLWMSGAIEEPATDGCGWHEFQCRDGGCIDAYLRCDGRKDCGDGSEEEVCNSPPTVTLPVMGTTTARVQCSEEHGSIMLHLCSGERCSIVWLRGESGDGALWYVTREQCHGFITGLHGWGCSDSKDHGAIGHFFTPSEMLLEVQRRPGELAVWRKGRPDAVAVVPVGENYDTLKVRPFYWSSDMAVQFSVPASACGNAEPVLTKEGNATSVETFPWHIAIYVERSGRKSYTCGGSLVAPCFVVTAASCLPGNATFSVALGKYWSSEDDQKIDHLRVKSFHKHAYFWGSANKNAYDIAVLELENCADSSKEVTPVCLYEGIKPTSKSNVKVAGRANGTTAEQETIGLTQLDFNDCFYKLSTNLAELASLTPDKFCARRRESKP</sequence>
<dbReference type="PROSITE" id="PS50240">
    <property type="entry name" value="TRYPSIN_DOM"/>
    <property type="match status" value="2"/>
</dbReference>
<dbReference type="KEGG" id="tpal:117652273"/>
<feature type="compositionally biased region" description="Low complexity" evidence="3">
    <location>
        <begin position="80"/>
        <end position="96"/>
    </location>
</feature>
<dbReference type="SMART" id="SM00020">
    <property type="entry name" value="Tryp_SPc"/>
    <property type="match status" value="1"/>
</dbReference>
<gene>
    <name evidence="7" type="primary">LOC117652273</name>
</gene>
<feature type="region of interest" description="Disordered" evidence="3">
    <location>
        <begin position="44"/>
        <end position="99"/>
    </location>
</feature>
<dbReference type="PANTHER" id="PTHR24252:SF7">
    <property type="entry name" value="HYALIN"/>
    <property type="match status" value="1"/>
</dbReference>
<proteinExistence type="predicted"/>
<dbReference type="RefSeq" id="XP_034252943.1">
    <property type="nucleotide sequence ID" value="XM_034397052.1"/>
</dbReference>
<dbReference type="OrthoDB" id="2019384at2759"/>
<feature type="disulfide bond" evidence="2">
    <location>
        <begin position="450"/>
        <end position="465"/>
    </location>
</feature>
<feature type="domain" description="Peptidase S1" evidence="5">
    <location>
        <begin position="178"/>
        <end position="424"/>
    </location>
</feature>
<dbReference type="Gene3D" id="2.40.10.10">
    <property type="entry name" value="Trypsin-like serine proteases"/>
    <property type="match status" value="3"/>
</dbReference>
<dbReference type="PROSITE" id="PS01209">
    <property type="entry name" value="LDLRA_1"/>
    <property type="match status" value="1"/>
</dbReference>
<evidence type="ECO:0000313" key="7">
    <source>
        <dbReference type="RefSeq" id="XP_034252943.1"/>
    </source>
</evidence>
<evidence type="ECO:0000256" key="2">
    <source>
        <dbReference type="PROSITE-ProRule" id="PRU00124"/>
    </source>
</evidence>
<dbReference type="InterPro" id="IPR009003">
    <property type="entry name" value="Peptidase_S1_PA"/>
</dbReference>
<feature type="compositionally biased region" description="Low complexity" evidence="3">
    <location>
        <begin position="44"/>
        <end position="67"/>
    </location>
</feature>
<organism evidence="7">
    <name type="scientific">Thrips palmi</name>
    <name type="common">Melon thrips</name>
    <dbReference type="NCBI Taxonomy" id="161013"/>
    <lineage>
        <taxon>Eukaryota</taxon>
        <taxon>Metazoa</taxon>
        <taxon>Ecdysozoa</taxon>
        <taxon>Arthropoda</taxon>
        <taxon>Hexapoda</taxon>
        <taxon>Insecta</taxon>
        <taxon>Pterygota</taxon>
        <taxon>Neoptera</taxon>
        <taxon>Paraneoptera</taxon>
        <taxon>Thysanoptera</taxon>
        <taxon>Terebrantia</taxon>
        <taxon>Thripoidea</taxon>
        <taxon>Thripidae</taxon>
        <taxon>Thrips</taxon>
    </lineage>
</organism>
<dbReference type="GO" id="GO:0004252">
    <property type="term" value="F:serine-type endopeptidase activity"/>
    <property type="evidence" value="ECO:0007669"/>
    <property type="project" value="InterPro"/>
</dbReference>
<dbReference type="InterPro" id="IPR002172">
    <property type="entry name" value="LDrepeatLR_classA_rpt"/>
</dbReference>
<dbReference type="InterPro" id="IPR023415">
    <property type="entry name" value="LDLR_class-A_CS"/>
</dbReference>
<reference evidence="7" key="1">
    <citation type="submission" date="2025-08" db="UniProtKB">
        <authorList>
            <consortium name="RefSeq"/>
        </authorList>
    </citation>
    <scope>IDENTIFICATION</scope>
    <source>
        <tissue evidence="7">Total insect</tissue>
    </source>
</reference>
<dbReference type="Proteomes" id="UP000515158">
    <property type="component" value="Unplaced"/>
</dbReference>
<feature type="disulfide bond" evidence="2">
    <location>
        <begin position="431"/>
        <end position="443"/>
    </location>
</feature>
<dbReference type="CDD" id="cd00112">
    <property type="entry name" value="LDLa"/>
    <property type="match status" value="1"/>
</dbReference>
<dbReference type="InParanoid" id="A0A6P9A4S8"/>
<dbReference type="SUPFAM" id="SSF57424">
    <property type="entry name" value="LDL receptor-like module"/>
    <property type="match status" value="1"/>
</dbReference>
<evidence type="ECO:0000256" key="4">
    <source>
        <dbReference type="SAM" id="SignalP"/>
    </source>
</evidence>
<dbReference type="Pfam" id="PF00057">
    <property type="entry name" value="Ldl_recept_a"/>
    <property type="match status" value="1"/>
</dbReference>
<dbReference type="GeneID" id="117652273"/>
<dbReference type="PRINTS" id="PR00722">
    <property type="entry name" value="CHYMOTRYPSIN"/>
</dbReference>
<dbReference type="InterPro" id="IPR043504">
    <property type="entry name" value="Peptidase_S1_PA_chymotrypsin"/>
</dbReference>
<protein>
    <submittedName>
        <fullName evidence="7">Uncharacterized protein LOC117652273 isoform X1</fullName>
    </submittedName>
</protein>
<evidence type="ECO:0000313" key="6">
    <source>
        <dbReference type="Proteomes" id="UP000515158"/>
    </source>
</evidence>
<keyword evidence="1 2" id="KW-1015">Disulfide bond</keyword>
<feature type="signal peptide" evidence="4">
    <location>
        <begin position="1"/>
        <end position="21"/>
    </location>
</feature>